<keyword evidence="2" id="KW-1185">Reference proteome</keyword>
<dbReference type="AlphaFoldDB" id="A0AAD1S9X6"/>
<sequence length="71" mass="8664">AAPTLLKLEDNVKQYKTDLVRFKREKQEKVAADYKEHTVYRWLSGHSERPRFARKRRFIRKPRQFTIDKTS</sequence>
<name>A0AAD1S9X6_PELCU</name>
<protein>
    <submittedName>
        <fullName evidence="1">Uncharacterized protein</fullName>
    </submittedName>
</protein>
<feature type="non-terminal residue" evidence="1">
    <location>
        <position position="71"/>
    </location>
</feature>
<feature type="non-terminal residue" evidence="1">
    <location>
        <position position="1"/>
    </location>
</feature>
<proteinExistence type="predicted"/>
<organism evidence="1 2">
    <name type="scientific">Pelobates cultripes</name>
    <name type="common">Western spadefoot toad</name>
    <dbReference type="NCBI Taxonomy" id="61616"/>
    <lineage>
        <taxon>Eukaryota</taxon>
        <taxon>Metazoa</taxon>
        <taxon>Chordata</taxon>
        <taxon>Craniata</taxon>
        <taxon>Vertebrata</taxon>
        <taxon>Euteleostomi</taxon>
        <taxon>Amphibia</taxon>
        <taxon>Batrachia</taxon>
        <taxon>Anura</taxon>
        <taxon>Pelobatoidea</taxon>
        <taxon>Pelobatidae</taxon>
        <taxon>Pelobates</taxon>
    </lineage>
</organism>
<reference evidence="1" key="1">
    <citation type="submission" date="2022-03" db="EMBL/GenBank/DDBJ databases">
        <authorList>
            <person name="Alioto T."/>
            <person name="Alioto T."/>
            <person name="Gomez Garrido J."/>
        </authorList>
    </citation>
    <scope>NUCLEOTIDE SEQUENCE</scope>
</reference>
<accession>A0AAD1S9X6</accession>
<gene>
    <name evidence="1" type="ORF">PECUL_23A000211</name>
</gene>
<evidence type="ECO:0000313" key="2">
    <source>
        <dbReference type="Proteomes" id="UP001295444"/>
    </source>
</evidence>
<dbReference type="EMBL" id="OW240916">
    <property type="protein sequence ID" value="CAH2295723.1"/>
    <property type="molecule type" value="Genomic_DNA"/>
</dbReference>
<evidence type="ECO:0000313" key="1">
    <source>
        <dbReference type="EMBL" id="CAH2295723.1"/>
    </source>
</evidence>
<dbReference type="Proteomes" id="UP001295444">
    <property type="component" value="Chromosome 05"/>
</dbReference>